<evidence type="ECO:0000256" key="1">
    <source>
        <dbReference type="SAM" id="MobiDB-lite"/>
    </source>
</evidence>
<sequence>MLLGDPSYIVLVLLGWTRENASSPFMNQRARYTRGRKRFYEHLGGRTLAASVDWSRPPNHTLLLEGVASVLRGKMVGAVVCGVRDAKEEYDDICLAIAPNQEVCNQTSTGKASFLMAMAQINVGRNHDHAPHHVCGSLGNIWRLLMVDLDSSSNHEVTACPELGFEVSIGMKNRQESDGSQQNFQAVHSTTVAAS</sequence>
<reference evidence="2" key="1">
    <citation type="submission" date="2019-10" db="EMBL/GenBank/DDBJ databases">
        <authorList>
            <consortium name="DOE Joint Genome Institute"/>
            <person name="Kuo A."/>
            <person name="Miyauchi S."/>
            <person name="Kiss E."/>
            <person name="Drula E."/>
            <person name="Kohler A."/>
            <person name="Sanchez-Garcia M."/>
            <person name="Andreopoulos B."/>
            <person name="Barry K.W."/>
            <person name="Bonito G."/>
            <person name="Buee M."/>
            <person name="Carver A."/>
            <person name="Chen C."/>
            <person name="Cichocki N."/>
            <person name="Clum A."/>
            <person name="Culley D."/>
            <person name="Crous P.W."/>
            <person name="Fauchery L."/>
            <person name="Girlanda M."/>
            <person name="Hayes R."/>
            <person name="Keri Z."/>
            <person name="LaButti K."/>
            <person name="Lipzen A."/>
            <person name="Lombard V."/>
            <person name="Magnuson J."/>
            <person name="Maillard F."/>
            <person name="Morin E."/>
            <person name="Murat C."/>
            <person name="Nolan M."/>
            <person name="Ohm R."/>
            <person name="Pangilinan J."/>
            <person name="Pereira M."/>
            <person name="Perotto S."/>
            <person name="Peter M."/>
            <person name="Riley R."/>
            <person name="Sitrit Y."/>
            <person name="Stielow B."/>
            <person name="Szollosi G."/>
            <person name="Zifcakova L."/>
            <person name="Stursova M."/>
            <person name="Spatafora J.W."/>
            <person name="Tedersoo L."/>
            <person name="Vaario L.-M."/>
            <person name="Yamada A."/>
            <person name="Yan M."/>
            <person name="Wang P."/>
            <person name="Xu J."/>
            <person name="Bruns T."/>
            <person name="Baldrian P."/>
            <person name="Vilgalys R."/>
            <person name="Henrissat B."/>
            <person name="Grigoriev I.V."/>
            <person name="Hibbett D."/>
            <person name="Nagy L.G."/>
            <person name="Martin F.M."/>
        </authorList>
    </citation>
    <scope>NUCLEOTIDE SEQUENCE</scope>
    <source>
        <strain evidence="2">BED1</strain>
    </source>
</reference>
<protein>
    <submittedName>
        <fullName evidence="2">Uncharacterized protein</fullName>
    </submittedName>
</protein>
<feature type="compositionally biased region" description="Polar residues" evidence="1">
    <location>
        <begin position="178"/>
        <end position="195"/>
    </location>
</feature>
<evidence type="ECO:0000313" key="3">
    <source>
        <dbReference type="Proteomes" id="UP001194468"/>
    </source>
</evidence>
<evidence type="ECO:0000313" key="2">
    <source>
        <dbReference type="EMBL" id="KAF8437496.1"/>
    </source>
</evidence>
<dbReference type="Proteomes" id="UP001194468">
    <property type="component" value="Unassembled WGS sequence"/>
</dbReference>
<feature type="region of interest" description="Disordered" evidence="1">
    <location>
        <begin position="174"/>
        <end position="195"/>
    </location>
</feature>
<name>A0AAD4BQB1_BOLED</name>
<gene>
    <name evidence="2" type="ORF">L210DRAFT_3505251</name>
</gene>
<dbReference type="EMBL" id="WHUW01000018">
    <property type="protein sequence ID" value="KAF8437496.1"/>
    <property type="molecule type" value="Genomic_DNA"/>
</dbReference>
<keyword evidence="3" id="KW-1185">Reference proteome</keyword>
<reference evidence="2" key="2">
    <citation type="journal article" date="2020" name="Nat. Commun.">
        <title>Large-scale genome sequencing of mycorrhizal fungi provides insights into the early evolution of symbiotic traits.</title>
        <authorList>
            <person name="Miyauchi S."/>
            <person name="Kiss E."/>
            <person name="Kuo A."/>
            <person name="Drula E."/>
            <person name="Kohler A."/>
            <person name="Sanchez-Garcia M."/>
            <person name="Morin E."/>
            <person name="Andreopoulos B."/>
            <person name="Barry K.W."/>
            <person name="Bonito G."/>
            <person name="Buee M."/>
            <person name="Carver A."/>
            <person name="Chen C."/>
            <person name="Cichocki N."/>
            <person name="Clum A."/>
            <person name="Culley D."/>
            <person name="Crous P.W."/>
            <person name="Fauchery L."/>
            <person name="Girlanda M."/>
            <person name="Hayes R.D."/>
            <person name="Keri Z."/>
            <person name="LaButti K."/>
            <person name="Lipzen A."/>
            <person name="Lombard V."/>
            <person name="Magnuson J."/>
            <person name="Maillard F."/>
            <person name="Murat C."/>
            <person name="Nolan M."/>
            <person name="Ohm R.A."/>
            <person name="Pangilinan J."/>
            <person name="Pereira M.F."/>
            <person name="Perotto S."/>
            <person name="Peter M."/>
            <person name="Pfister S."/>
            <person name="Riley R."/>
            <person name="Sitrit Y."/>
            <person name="Stielow J.B."/>
            <person name="Szollosi G."/>
            <person name="Zifcakova L."/>
            <person name="Stursova M."/>
            <person name="Spatafora J.W."/>
            <person name="Tedersoo L."/>
            <person name="Vaario L.M."/>
            <person name="Yamada A."/>
            <person name="Yan M."/>
            <person name="Wang P."/>
            <person name="Xu J."/>
            <person name="Bruns T."/>
            <person name="Baldrian P."/>
            <person name="Vilgalys R."/>
            <person name="Dunand C."/>
            <person name="Henrissat B."/>
            <person name="Grigoriev I.V."/>
            <person name="Hibbett D."/>
            <person name="Nagy L.G."/>
            <person name="Martin F.M."/>
        </authorList>
    </citation>
    <scope>NUCLEOTIDE SEQUENCE</scope>
    <source>
        <strain evidence="2">BED1</strain>
    </source>
</reference>
<organism evidence="2 3">
    <name type="scientific">Boletus edulis BED1</name>
    <dbReference type="NCBI Taxonomy" id="1328754"/>
    <lineage>
        <taxon>Eukaryota</taxon>
        <taxon>Fungi</taxon>
        <taxon>Dikarya</taxon>
        <taxon>Basidiomycota</taxon>
        <taxon>Agaricomycotina</taxon>
        <taxon>Agaricomycetes</taxon>
        <taxon>Agaricomycetidae</taxon>
        <taxon>Boletales</taxon>
        <taxon>Boletineae</taxon>
        <taxon>Boletaceae</taxon>
        <taxon>Boletoideae</taxon>
        <taxon>Boletus</taxon>
    </lineage>
</organism>
<accession>A0AAD4BQB1</accession>
<dbReference type="AlphaFoldDB" id="A0AAD4BQB1"/>
<comment type="caution">
    <text evidence="2">The sequence shown here is derived from an EMBL/GenBank/DDBJ whole genome shotgun (WGS) entry which is preliminary data.</text>
</comment>
<proteinExistence type="predicted"/>